<reference evidence="1" key="1">
    <citation type="submission" date="2024-06" db="EMBL/GenBank/DDBJ databases">
        <authorList>
            <person name="Coelho C."/>
            <person name="Bento M."/>
            <person name="Garcia E."/>
            <person name="Camelo A."/>
            <person name="Brandao I."/>
            <person name="Espirito Santo C."/>
            <person name="Trovao J."/>
            <person name="Verissimo A."/>
            <person name="Costa J."/>
            <person name="Tiago I."/>
        </authorList>
    </citation>
    <scope>NUCLEOTIDE SEQUENCE</scope>
    <source>
        <strain evidence="1">KWT182</strain>
    </source>
</reference>
<evidence type="ECO:0000313" key="1">
    <source>
        <dbReference type="EMBL" id="XBS71851.1"/>
    </source>
</evidence>
<sequence>MIEYEIKAALETLTGLPAYPLLLPDPQQEGVTYQRISDPRVDTGLVQTALIQARFQISFYLIDDYPRMLALDKAVLNAWEPIRHGYIGAWPVQAVTRDSIQQDQVTLSDNSVQYRLARDFIICYPDDAA</sequence>
<accession>A0AAU7QI78</accession>
<dbReference type="EMBL" id="CP157947">
    <property type="protein sequence ID" value="XBS71851.1"/>
    <property type="molecule type" value="Genomic_DNA"/>
</dbReference>
<organism evidence="1">
    <name type="scientific">Acerihabitans sp. KWT182</name>
    <dbReference type="NCBI Taxonomy" id="3157919"/>
    <lineage>
        <taxon>Bacteria</taxon>
        <taxon>Pseudomonadati</taxon>
        <taxon>Pseudomonadota</taxon>
        <taxon>Gammaproteobacteria</taxon>
        <taxon>Enterobacterales</taxon>
        <taxon>Pectobacteriaceae</taxon>
        <taxon>Acerihabitans</taxon>
    </lineage>
</organism>
<evidence type="ECO:0008006" key="2">
    <source>
        <dbReference type="Google" id="ProtNLM"/>
    </source>
</evidence>
<dbReference type="AlphaFoldDB" id="A0AAU7QI78"/>
<proteinExistence type="predicted"/>
<protein>
    <recommendedName>
        <fullName evidence="2">DUF3168 domain-containing protein</fullName>
    </recommendedName>
</protein>
<name>A0AAU7QI78_9GAMM</name>
<gene>
    <name evidence="1" type="ORF">ABK905_09395</name>
</gene>